<organism evidence="1">
    <name type="scientific">hydrothermal vent metagenome</name>
    <dbReference type="NCBI Taxonomy" id="652676"/>
    <lineage>
        <taxon>unclassified sequences</taxon>
        <taxon>metagenomes</taxon>
        <taxon>ecological metagenomes</taxon>
    </lineage>
</organism>
<proteinExistence type="predicted"/>
<accession>A0A3B0YPG8</accession>
<sequence length="50" mass="5915">MPKPRSAQVSLEATAYYHCTSRCVRRAFLCGFNVDTNKDYEYRRQWQGPL</sequence>
<reference evidence="1" key="1">
    <citation type="submission" date="2018-06" db="EMBL/GenBank/DDBJ databases">
        <authorList>
            <person name="Zhirakovskaya E."/>
        </authorList>
    </citation>
    <scope>NUCLEOTIDE SEQUENCE</scope>
</reference>
<evidence type="ECO:0000313" key="1">
    <source>
        <dbReference type="EMBL" id="VAW70764.1"/>
    </source>
</evidence>
<dbReference type="EMBL" id="UOFI01000208">
    <property type="protein sequence ID" value="VAW70764.1"/>
    <property type="molecule type" value="Genomic_DNA"/>
</dbReference>
<name>A0A3B0YPG8_9ZZZZ</name>
<dbReference type="AlphaFoldDB" id="A0A3B0YPG8"/>
<gene>
    <name evidence="1" type="ORF">MNBD_GAMMA09-1166</name>
</gene>
<protein>
    <submittedName>
        <fullName evidence="1">Mobile element protein</fullName>
    </submittedName>
</protein>